<evidence type="ECO:0000313" key="1">
    <source>
        <dbReference type="EMBL" id="TDR79974.1"/>
    </source>
</evidence>
<accession>A0A4R7B5M6</accession>
<name>A0A4R7B5M6_9NEIS</name>
<comment type="caution">
    <text evidence="1">The sequence shown here is derived from an EMBL/GenBank/DDBJ whole genome shotgun (WGS) entry which is preliminary data.</text>
</comment>
<gene>
    <name evidence="1" type="ORF">DFP86_106114</name>
</gene>
<evidence type="ECO:0000313" key="2">
    <source>
        <dbReference type="Proteomes" id="UP000295611"/>
    </source>
</evidence>
<proteinExistence type="predicted"/>
<protein>
    <submittedName>
        <fullName evidence="1">Uncharacterized protein</fullName>
    </submittedName>
</protein>
<reference evidence="1 2" key="1">
    <citation type="submission" date="2019-03" db="EMBL/GenBank/DDBJ databases">
        <title>Genomic Encyclopedia of Type Strains, Phase III (KMG-III): the genomes of soil and plant-associated and newly described type strains.</title>
        <authorList>
            <person name="Whitman W."/>
        </authorList>
    </citation>
    <scope>NUCLEOTIDE SEQUENCE [LARGE SCALE GENOMIC DNA]</scope>
    <source>
        <strain evidence="1 2">CECT 8976</strain>
    </source>
</reference>
<dbReference type="Proteomes" id="UP000295611">
    <property type="component" value="Unassembled WGS sequence"/>
</dbReference>
<dbReference type="AlphaFoldDB" id="A0A4R7B5M6"/>
<organism evidence="1 2">
    <name type="scientific">Paludibacterium purpuratum</name>
    <dbReference type="NCBI Taxonomy" id="1144873"/>
    <lineage>
        <taxon>Bacteria</taxon>
        <taxon>Pseudomonadati</taxon>
        <taxon>Pseudomonadota</taxon>
        <taxon>Betaproteobacteria</taxon>
        <taxon>Neisseriales</taxon>
        <taxon>Chromobacteriaceae</taxon>
        <taxon>Paludibacterium</taxon>
    </lineage>
</organism>
<keyword evidence="2" id="KW-1185">Reference proteome</keyword>
<dbReference type="EMBL" id="SNZP01000006">
    <property type="protein sequence ID" value="TDR79974.1"/>
    <property type="molecule type" value="Genomic_DNA"/>
</dbReference>
<sequence>MMTIYLTATTHNPAACGVVAARLVNRLSTPKLI</sequence>